<feature type="non-terminal residue" evidence="2">
    <location>
        <position position="1"/>
    </location>
</feature>
<feature type="region of interest" description="Disordered" evidence="1">
    <location>
        <begin position="1"/>
        <end position="28"/>
    </location>
</feature>
<proteinExistence type="predicted"/>
<evidence type="ECO:0000313" key="2">
    <source>
        <dbReference type="EMBL" id="GFC96265.1"/>
    </source>
</evidence>
<name>A0A699SHW6_TANCI</name>
<reference evidence="2" key="1">
    <citation type="journal article" date="2019" name="Sci. Rep.">
        <title>Draft genome of Tanacetum cinerariifolium, the natural source of mosquito coil.</title>
        <authorList>
            <person name="Yamashiro T."/>
            <person name="Shiraishi A."/>
            <person name="Satake H."/>
            <person name="Nakayama K."/>
        </authorList>
    </citation>
    <scope>NUCLEOTIDE SEQUENCE</scope>
</reference>
<accession>A0A699SHW6</accession>
<protein>
    <submittedName>
        <fullName evidence="2">Uncharacterized protein</fullName>
    </submittedName>
</protein>
<feature type="compositionally biased region" description="Polar residues" evidence="1">
    <location>
        <begin position="48"/>
        <end position="58"/>
    </location>
</feature>
<evidence type="ECO:0000256" key="1">
    <source>
        <dbReference type="SAM" id="MobiDB-lite"/>
    </source>
</evidence>
<sequence>KEGELPPLPAKSDTFSNTEPEVKAEAVDETKAATVGTITREPYHVYPFSSTTYVGSGSSRKDFSPGPIGKDVDTLHRKRSETQARYELKQSVSTLEDQMQGLMLEDREEKERLKKKL</sequence>
<feature type="region of interest" description="Disordered" evidence="1">
    <location>
        <begin position="48"/>
        <end position="73"/>
    </location>
</feature>
<dbReference type="AlphaFoldDB" id="A0A699SHW6"/>
<gene>
    <name evidence="2" type="ORF">Tci_868235</name>
</gene>
<dbReference type="EMBL" id="BKCJ011159103">
    <property type="protein sequence ID" value="GFC96265.1"/>
    <property type="molecule type" value="Genomic_DNA"/>
</dbReference>
<comment type="caution">
    <text evidence="2">The sequence shown here is derived from an EMBL/GenBank/DDBJ whole genome shotgun (WGS) entry which is preliminary data.</text>
</comment>
<organism evidence="2">
    <name type="scientific">Tanacetum cinerariifolium</name>
    <name type="common">Dalmatian daisy</name>
    <name type="synonym">Chrysanthemum cinerariifolium</name>
    <dbReference type="NCBI Taxonomy" id="118510"/>
    <lineage>
        <taxon>Eukaryota</taxon>
        <taxon>Viridiplantae</taxon>
        <taxon>Streptophyta</taxon>
        <taxon>Embryophyta</taxon>
        <taxon>Tracheophyta</taxon>
        <taxon>Spermatophyta</taxon>
        <taxon>Magnoliopsida</taxon>
        <taxon>eudicotyledons</taxon>
        <taxon>Gunneridae</taxon>
        <taxon>Pentapetalae</taxon>
        <taxon>asterids</taxon>
        <taxon>campanulids</taxon>
        <taxon>Asterales</taxon>
        <taxon>Asteraceae</taxon>
        <taxon>Asteroideae</taxon>
        <taxon>Anthemideae</taxon>
        <taxon>Anthemidinae</taxon>
        <taxon>Tanacetum</taxon>
    </lineage>
</organism>